<reference evidence="2" key="1">
    <citation type="submission" date="2020-02" db="EMBL/GenBank/DDBJ databases">
        <title>Flavobacterium sp. genome.</title>
        <authorList>
            <person name="Jung H.S."/>
            <person name="Baek J.H."/>
            <person name="Jeon C.O."/>
        </authorList>
    </citation>
    <scope>NUCLEOTIDE SEQUENCE</scope>
    <source>
        <strain evidence="2">SE-s28</strain>
    </source>
</reference>
<dbReference type="Pfam" id="PF00027">
    <property type="entry name" value="cNMP_binding"/>
    <property type="match status" value="1"/>
</dbReference>
<comment type="caution">
    <text evidence="2">The sequence shown here is derived from an EMBL/GenBank/DDBJ whole genome shotgun (WGS) entry which is preliminary data.</text>
</comment>
<evidence type="ECO:0000313" key="3">
    <source>
        <dbReference type="Proteomes" id="UP000712080"/>
    </source>
</evidence>
<name>A0A972FQS0_9FLAO</name>
<keyword evidence="3" id="KW-1185">Reference proteome</keyword>
<dbReference type="InterPro" id="IPR000595">
    <property type="entry name" value="cNMP-bd_dom"/>
</dbReference>
<dbReference type="Proteomes" id="UP000712080">
    <property type="component" value="Unassembled WGS sequence"/>
</dbReference>
<dbReference type="InterPro" id="IPR018490">
    <property type="entry name" value="cNMP-bd_dom_sf"/>
</dbReference>
<dbReference type="Gene3D" id="2.60.120.10">
    <property type="entry name" value="Jelly Rolls"/>
    <property type="match status" value="1"/>
</dbReference>
<dbReference type="PROSITE" id="PS50042">
    <property type="entry name" value="CNMP_BINDING_3"/>
    <property type="match status" value="1"/>
</dbReference>
<accession>A0A972FQS0</accession>
<feature type="domain" description="Cyclic nucleotide-binding" evidence="1">
    <location>
        <begin position="24"/>
        <end position="124"/>
    </location>
</feature>
<organism evidence="2 3">
    <name type="scientific">Flavobacterium silvaticum</name>
    <dbReference type="NCBI Taxonomy" id="1852020"/>
    <lineage>
        <taxon>Bacteria</taxon>
        <taxon>Pseudomonadati</taxon>
        <taxon>Bacteroidota</taxon>
        <taxon>Flavobacteriia</taxon>
        <taxon>Flavobacteriales</taxon>
        <taxon>Flavobacteriaceae</taxon>
        <taxon>Flavobacterium</taxon>
    </lineage>
</organism>
<dbReference type="InterPro" id="IPR014710">
    <property type="entry name" value="RmlC-like_jellyroll"/>
</dbReference>
<evidence type="ECO:0000259" key="1">
    <source>
        <dbReference type="PROSITE" id="PS50042"/>
    </source>
</evidence>
<dbReference type="AlphaFoldDB" id="A0A972FQS0"/>
<protein>
    <submittedName>
        <fullName evidence="2">Crp/Fnr family transcriptional regulator</fullName>
    </submittedName>
</protein>
<dbReference type="EMBL" id="JAAMPU010000102">
    <property type="protein sequence ID" value="NMH27649.1"/>
    <property type="molecule type" value="Genomic_DNA"/>
</dbReference>
<dbReference type="RefSeq" id="WP_169526654.1">
    <property type="nucleotide sequence ID" value="NZ_JAAMPU010000102.1"/>
</dbReference>
<evidence type="ECO:0000313" key="2">
    <source>
        <dbReference type="EMBL" id="NMH27649.1"/>
    </source>
</evidence>
<sequence>MLPGESKALQQYITEPGSPFQKLHLDKNQLLCDQGETCNHFTFVVGGILQHGIEVNGDEKTTYLALRNSFTSALESFLNRVPSRKFIKAIVATDLLYVDRNTFEKLMSEDVIFRQAYFDLIQKQICLIDDYRIDLLTLTPEERYQKLLSTEPVLLQQVPLHLLSSFLGISMRHMSRIRKNIK</sequence>
<dbReference type="CDD" id="cd00038">
    <property type="entry name" value="CAP_ED"/>
    <property type="match status" value="1"/>
</dbReference>
<proteinExistence type="predicted"/>
<gene>
    <name evidence="2" type="ORF">G6047_06365</name>
</gene>
<dbReference type="SUPFAM" id="SSF51206">
    <property type="entry name" value="cAMP-binding domain-like"/>
    <property type="match status" value="1"/>
</dbReference>